<dbReference type="EMBL" id="JAGYWB010000007">
    <property type="protein sequence ID" value="KAI0516484.1"/>
    <property type="molecule type" value="Genomic_DNA"/>
</dbReference>
<comment type="caution">
    <text evidence="2">The sequence shown here is derived from an EMBL/GenBank/DDBJ whole genome shotgun (WGS) entry which is preliminary data.</text>
</comment>
<protein>
    <submittedName>
        <fullName evidence="2">Uncharacterized protein</fullName>
    </submittedName>
</protein>
<keyword evidence="1" id="KW-1133">Transmembrane helix</keyword>
<feature type="transmembrane region" description="Helical" evidence="1">
    <location>
        <begin position="20"/>
        <end position="43"/>
    </location>
</feature>
<proteinExistence type="predicted"/>
<dbReference type="AlphaFoldDB" id="A0A8T3BM31"/>
<name>A0A8T3BM31_DENNO</name>
<organism evidence="2 3">
    <name type="scientific">Dendrobium nobile</name>
    <name type="common">Orchid</name>
    <dbReference type="NCBI Taxonomy" id="94219"/>
    <lineage>
        <taxon>Eukaryota</taxon>
        <taxon>Viridiplantae</taxon>
        <taxon>Streptophyta</taxon>
        <taxon>Embryophyta</taxon>
        <taxon>Tracheophyta</taxon>
        <taxon>Spermatophyta</taxon>
        <taxon>Magnoliopsida</taxon>
        <taxon>Liliopsida</taxon>
        <taxon>Asparagales</taxon>
        <taxon>Orchidaceae</taxon>
        <taxon>Epidendroideae</taxon>
        <taxon>Malaxideae</taxon>
        <taxon>Dendrobiinae</taxon>
        <taxon>Dendrobium</taxon>
    </lineage>
</organism>
<keyword evidence="1" id="KW-0812">Transmembrane</keyword>
<evidence type="ECO:0000313" key="3">
    <source>
        <dbReference type="Proteomes" id="UP000829196"/>
    </source>
</evidence>
<keyword evidence="1" id="KW-0472">Membrane</keyword>
<dbReference type="Proteomes" id="UP000829196">
    <property type="component" value="Unassembled WGS sequence"/>
</dbReference>
<keyword evidence="3" id="KW-1185">Reference proteome</keyword>
<evidence type="ECO:0000313" key="2">
    <source>
        <dbReference type="EMBL" id="KAI0516484.1"/>
    </source>
</evidence>
<evidence type="ECO:0000256" key="1">
    <source>
        <dbReference type="SAM" id="Phobius"/>
    </source>
</evidence>
<gene>
    <name evidence="2" type="ORF">KFK09_009159</name>
</gene>
<reference evidence="2" key="1">
    <citation type="journal article" date="2022" name="Front. Genet.">
        <title>Chromosome-Scale Assembly of the Dendrobium nobile Genome Provides Insights Into the Molecular Mechanism of the Biosynthesis of the Medicinal Active Ingredient of Dendrobium.</title>
        <authorList>
            <person name="Xu Q."/>
            <person name="Niu S.-C."/>
            <person name="Li K.-L."/>
            <person name="Zheng P.-J."/>
            <person name="Zhang X.-J."/>
            <person name="Jia Y."/>
            <person name="Liu Y."/>
            <person name="Niu Y.-X."/>
            <person name="Yu L.-H."/>
            <person name="Chen D.-F."/>
            <person name="Zhang G.-Q."/>
        </authorList>
    </citation>
    <scope>NUCLEOTIDE SEQUENCE</scope>
    <source>
        <tissue evidence="2">Leaf</tissue>
    </source>
</reference>
<accession>A0A8T3BM31</accession>
<sequence length="95" mass="11397">MVDPSSTLAMRHQGWCEAPLATYFSAIKCIPFNCFFYCCWCYYKNLHLFSCLPKCFNFVVNSLHLVRLTSNSQHLNYYYWIKDDHFSYKRVELTI</sequence>